<feature type="domain" description="HipA-like C-terminal" evidence="4">
    <location>
        <begin position="160"/>
        <end position="378"/>
    </location>
</feature>
<keyword evidence="7" id="KW-1185">Reference proteome</keyword>
<dbReference type="KEGG" id="sbal:HUE88_03160"/>
<dbReference type="EMBL" id="CP054492">
    <property type="protein sequence ID" value="QOY52703.1"/>
    <property type="molecule type" value="Genomic_DNA"/>
</dbReference>
<dbReference type="InterPro" id="IPR012893">
    <property type="entry name" value="HipA-like_C"/>
</dbReference>
<evidence type="ECO:0000259" key="4">
    <source>
        <dbReference type="Pfam" id="PF07804"/>
    </source>
</evidence>
<organism evidence="6 7">
    <name type="scientific">Candidatus Sulfurimonas baltica</name>
    <dbReference type="NCBI Taxonomy" id="2740404"/>
    <lineage>
        <taxon>Bacteria</taxon>
        <taxon>Pseudomonadati</taxon>
        <taxon>Campylobacterota</taxon>
        <taxon>Epsilonproteobacteria</taxon>
        <taxon>Campylobacterales</taxon>
        <taxon>Sulfurimonadaceae</taxon>
        <taxon>Sulfurimonas</taxon>
    </lineage>
</organism>
<name>A0A7S7LWF1_9BACT</name>
<dbReference type="Pfam" id="PF13657">
    <property type="entry name" value="Couple_hipA"/>
    <property type="match status" value="1"/>
</dbReference>
<sequence>MNIKTIDIFLNQFDKKLNVGRLAYKDKTIYFEYSKDFLDTGLEISPYKLPLKNGVFVCEDKIFEGLYGVFGDSLPDGWGRLLLDRYFLKQGFRYNDITPLDRLSNIGKYGTGALSYEPVIENIVLQRENISLDRLAQSSQEILQGSSEDMLEELLLLGGSSAGARPKAMIQLNDEDKIIHGSQSLHCGFAHWMVKFASSSDSADIGSIEYAYSLMARDAKIDMSNTKLLRGTKNSYFAIKRFDRIGDNRVHLHSVSGLTHSDFRFPTLDYDDLLTLTLHLTKDINEQIKMFRLACFNLFAHNRDDHAKNFSFLMDSDGRWRLSPAYDLTFSYGPGGEHSTTYLGEGKNPTSEYLLKLAKKHNIKNAKEIVDEIKSVVNNFTIYANIAGVSKHSIKMICQAIIVI</sequence>
<dbReference type="Pfam" id="PF07804">
    <property type="entry name" value="HipA_C"/>
    <property type="match status" value="1"/>
</dbReference>
<evidence type="ECO:0000256" key="3">
    <source>
        <dbReference type="ARBA" id="ARBA00022777"/>
    </source>
</evidence>
<reference evidence="6 7" key="1">
    <citation type="submission" date="2020-05" db="EMBL/GenBank/DDBJ databases">
        <title>Sulfurimonas marisnigri, sp. nov., and Sulfurimonas baltica, sp. nov., manganese oxide reducing chemolithoautotrophs of the class Epsilonproteobacteria isolated from the pelagic redoxclines of the Black and Baltic Seas and emended description of the genus Sulfurimonas.</title>
        <authorList>
            <person name="Henkel J.V."/>
            <person name="Laudan C."/>
            <person name="Werner J."/>
            <person name="Neu T."/>
            <person name="Plewe S."/>
            <person name="Sproer C."/>
            <person name="Bunk B."/>
            <person name="Schulz-Vogt H.N."/>
        </authorList>
    </citation>
    <scope>NUCLEOTIDE SEQUENCE [LARGE SCALE GENOMIC DNA]</scope>
    <source>
        <strain evidence="6 7">GD2</strain>
    </source>
</reference>
<dbReference type="RefSeq" id="WP_194370985.1">
    <property type="nucleotide sequence ID" value="NZ_CP054492.1"/>
</dbReference>
<dbReference type="GO" id="GO:0005829">
    <property type="term" value="C:cytosol"/>
    <property type="evidence" value="ECO:0007669"/>
    <property type="project" value="TreeGrafter"/>
</dbReference>
<gene>
    <name evidence="6" type="ORF">HUE88_03160</name>
</gene>
<evidence type="ECO:0000259" key="5">
    <source>
        <dbReference type="Pfam" id="PF13657"/>
    </source>
</evidence>
<evidence type="ECO:0000256" key="2">
    <source>
        <dbReference type="ARBA" id="ARBA00022679"/>
    </source>
</evidence>
<dbReference type="PANTHER" id="PTHR37419:SF8">
    <property type="entry name" value="TOXIN YJJJ"/>
    <property type="match status" value="1"/>
</dbReference>
<dbReference type="Proteomes" id="UP000593994">
    <property type="component" value="Chromosome"/>
</dbReference>
<dbReference type="InterPro" id="IPR017508">
    <property type="entry name" value="HipA_N1"/>
</dbReference>
<feature type="domain" description="HipA N-terminal subdomain 1" evidence="5">
    <location>
        <begin position="16"/>
        <end position="116"/>
    </location>
</feature>
<evidence type="ECO:0000313" key="6">
    <source>
        <dbReference type="EMBL" id="QOY52703.1"/>
    </source>
</evidence>
<dbReference type="GO" id="GO:0004674">
    <property type="term" value="F:protein serine/threonine kinase activity"/>
    <property type="evidence" value="ECO:0007669"/>
    <property type="project" value="TreeGrafter"/>
</dbReference>
<evidence type="ECO:0000256" key="1">
    <source>
        <dbReference type="ARBA" id="ARBA00010164"/>
    </source>
</evidence>
<evidence type="ECO:0000313" key="7">
    <source>
        <dbReference type="Proteomes" id="UP000593994"/>
    </source>
</evidence>
<dbReference type="PANTHER" id="PTHR37419">
    <property type="entry name" value="SERINE/THREONINE-PROTEIN KINASE TOXIN HIPA"/>
    <property type="match status" value="1"/>
</dbReference>
<keyword evidence="2" id="KW-0808">Transferase</keyword>
<proteinExistence type="inferred from homology"/>
<dbReference type="AlphaFoldDB" id="A0A7S7LWF1"/>
<dbReference type="Gene3D" id="1.10.1070.20">
    <property type="match status" value="1"/>
</dbReference>
<dbReference type="InterPro" id="IPR052028">
    <property type="entry name" value="HipA_Ser/Thr_kinase"/>
</dbReference>
<accession>A0A7S7LWF1</accession>
<keyword evidence="3" id="KW-0418">Kinase</keyword>
<protein>
    <submittedName>
        <fullName evidence="6">Type II toxin-antitoxin system HipA family toxin</fullName>
    </submittedName>
</protein>
<comment type="similarity">
    <text evidence="1">Belongs to the HipA Ser/Thr kinase family.</text>
</comment>